<accession>A0A0F9F4U1</accession>
<name>A0A0F9F4U1_9ZZZZ</name>
<dbReference type="AlphaFoldDB" id="A0A0F9F4U1"/>
<proteinExistence type="predicted"/>
<reference evidence="1" key="1">
    <citation type="journal article" date="2015" name="Nature">
        <title>Complex archaea that bridge the gap between prokaryotes and eukaryotes.</title>
        <authorList>
            <person name="Spang A."/>
            <person name="Saw J.H."/>
            <person name="Jorgensen S.L."/>
            <person name="Zaremba-Niedzwiedzka K."/>
            <person name="Martijn J."/>
            <person name="Lind A.E."/>
            <person name="van Eijk R."/>
            <person name="Schleper C."/>
            <person name="Guy L."/>
            <person name="Ettema T.J."/>
        </authorList>
    </citation>
    <scope>NUCLEOTIDE SEQUENCE</scope>
</reference>
<protein>
    <submittedName>
        <fullName evidence="1">Uncharacterized protein</fullName>
    </submittedName>
</protein>
<gene>
    <name evidence="1" type="ORF">LCGC14_1996390</name>
</gene>
<feature type="non-terminal residue" evidence="1">
    <location>
        <position position="1"/>
    </location>
</feature>
<organism evidence="1">
    <name type="scientific">marine sediment metagenome</name>
    <dbReference type="NCBI Taxonomy" id="412755"/>
    <lineage>
        <taxon>unclassified sequences</taxon>
        <taxon>metagenomes</taxon>
        <taxon>ecological metagenomes</taxon>
    </lineage>
</organism>
<evidence type="ECO:0000313" key="1">
    <source>
        <dbReference type="EMBL" id="KKL81278.1"/>
    </source>
</evidence>
<comment type="caution">
    <text evidence="1">The sequence shown here is derived from an EMBL/GenBank/DDBJ whole genome shotgun (WGS) entry which is preliminary data.</text>
</comment>
<sequence length="34" mass="3556">GIPLVDQTLLLTIANGGSTAATITIIWEESDVSR</sequence>
<dbReference type="EMBL" id="LAZR01022608">
    <property type="protein sequence ID" value="KKL81278.1"/>
    <property type="molecule type" value="Genomic_DNA"/>
</dbReference>